<sequence>MSSRVTSADGAGVHVREYLPRALSRDVARERAPKVVLAHANGFHGGVFEPLARALCDRGYACYALDFRGHGASDAVSVDALTWGALADDCAAVVTALGLHRCAAFGHSCGGHALLMCEARRPGTFRAIYAFEPIFVVSSSDVPTLDVSPGSPLMASTAYMVKSASRRRARFANAAEALNAYKSKPPMSAWSEDALDAYVNKGGFVPDDDGGVRLACSTETEIGIYRAGDKETTAFGELKSIACPVAIARGRSTTPDGASPIYSAVIAPAIAAAVRDGRLIEFPDNGHLAPMEIPRDVARSALDFFDAARGDDVIRARSKL</sequence>
<evidence type="ECO:0000313" key="2">
    <source>
        <dbReference type="EMBL" id="ABO94222.1"/>
    </source>
</evidence>
<dbReference type="STRING" id="436017.A4RRM8"/>
<protein>
    <recommendedName>
        <fullName evidence="1">AB hydrolase-1 domain-containing protein</fullName>
    </recommendedName>
</protein>
<dbReference type="Proteomes" id="UP000001568">
    <property type="component" value="Chromosome 1"/>
</dbReference>
<dbReference type="PANTHER" id="PTHR43194">
    <property type="entry name" value="HYDROLASE ALPHA/BETA FOLD FAMILY"/>
    <property type="match status" value="1"/>
</dbReference>
<dbReference type="OrthoDB" id="19657at2759"/>
<dbReference type="Gramene" id="ABO94222">
    <property type="protein sequence ID" value="ABO94222"/>
    <property type="gene ID" value="OSTLU_86220"/>
</dbReference>
<dbReference type="KEGG" id="olu:OSTLU_86220"/>
<dbReference type="PANTHER" id="PTHR43194:SF2">
    <property type="entry name" value="PEROXISOMAL MEMBRANE PROTEIN LPX1"/>
    <property type="match status" value="1"/>
</dbReference>
<dbReference type="OMA" id="RRSHWPD"/>
<dbReference type="InterPro" id="IPR050228">
    <property type="entry name" value="Carboxylesterase_BioH"/>
</dbReference>
<accession>A4RRM8</accession>
<dbReference type="InterPro" id="IPR000073">
    <property type="entry name" value="AB_hydrolase_1"/>
</dbReference>
<dbReference type="HOGENOM" id="CLU_020336_22_1_1"/>
<dbReference type="SUPFAM" id="SSF53474">
    <property type="entry name" value="alpha/beta-Hydrolases"/>
    <property type="match status" value="1"/>
</dbReference>
<dbReference type="GeneID" id="4999381"/>
<dbReference type="Gene3D" id="3.40.50.1820">
    <property type="entry name" value="alpha/beta hydrolase"/>
    <property type="match status" value="1"/>
</dbReference>
<dbReference type="eggNOG" id="ENOG502R77W">
    <property type="taxonomic scope" value="Eukaryota"/>
</dbReference>
<dbReference type="InterPro" id="IPR029058">
    <property type="entry name" value="AB_hydrolase_fold"/>
</dbReference>
<proteinExistence type="predicted"/>
<name>A4RRM8_OSTLU</name>
<reference evidence="2 3" key="1">
    <citation type="journal article" date="2007" name="Proc. Natl. Acad. Sci. U.S.A.">
        <title>The tiny eukaryote Ostreococcus provides genomic insights into the paradox of plankton speciation.</title>
        <authorList>
            <person name="Palenik B."/>
            <person name="Grimwood J."/>
            <person name="Aerts A."/>
            <person name="Rouze P."/>
            <person name="Salamov A."/>
            <person name="Putnam N."/>
            <person name="Dupont C."/>
            <person name="Jorgensen R."/>
            <person name="Derelle E."/>
            <person name="Rombauts S."/>
            <person name="Zhou K."/>
            <person name="Otillar R."/>
            <person name="Merchant S.S."/>
            <person name="Podell S."/>
            <person name="Gaasterland T."/>
            <person name="Napoli C."/>
            <person name="Gendler K."/>
            <person name="Manuell A."/>
            <person name="Tai V."/>
            <person name="Vallon O."/>
            <person name="Piganeau G."/>
            <person name="Jancek S."/>
            <person name="Heijde M."/>
            <person name="Jabbari K."/>
            <person name="Bowler C."/>
            <person name="Lohr M."/>
            <person name="Robbens S."/>
            <person name="Werner G."/>
            <person name="Dubchak I."/>
            <person name="Pazour G.J."/>
            <person name="Ren Q."/>
            <person name="Paulsen I."/>
            <person name="Delwiche C."/>
            <person name="Schmutz J."/>
            <person name="Rokhsar D."/>
            <person name="Van de Peer Y."/>
            <person name="Moreau H."/>
            <person name="Grigoriev I.V."/>
        </authorList>
    </citation>
    <scope>NUCLEOTIDE SEQUENCE [LARGE SCALE GENOMIC DNA]</scope>
    <source>
        <strain evidence="2 3">CCE9901</strain>
    </source>
</reference>
<organism evidence="2 3">
    <name type="scientific">Ostreococcus lucimarinus (strain CCE9901)</name>
    <dbReference type="NCBI Taxonomy" id="436017"/>
    <lineage>
        <taxon>Eukaryota</taxon>
        <taxon>Viridiplantae</taxon>
        <taxon>Chlorophyta</taxon>
        <taxon>Mamiellophyceae</taxon>
        <taxon>Mamiellales</taxon>
        <taxon>Bathycoccaceae</taxon>
        <taxon>Ostreococcus</taxon>
    </lineage>
</organism>
<feature type="domain" description="AB hydrolase-1" evidence="1">
    <location>
        <begin position="35"/>
        <end position="299"/>
    </location>
</feature>
<dbReference type="Pfam" id="PF12697">
    <property type="entry name" value="Abhydrolase_6"/>
    <property type="match status" value="1"/>
</dbReference>
<evidence type="ECO:0000313" key="3">
    <source>
        <dbReference type="Proteomes" id="UP000001568"/>
    </source>
</evidence>
<dbReference type="AlphaFoldDB" id="A4RRM8"/>
<keyword evidence="3" id="KW-1185">Reference proteome</keyword>
<evidence type="ECO:0000259" key="1">
    <source>
        <dbReference type="Pfam" id="PF12697"/>
    </source>
</evidence>
<dbReference type="RefSeq" id="XP_001415930.1">
    <property type="nucleotide sequence ID" value="XM_001415893.1"/>
</dbReference>
<dbReference type="EMBL" id="CP000581">
    <property type="protein sequence ID" value="ABO94222.1"/>
    <property type="molecule type" value="Genomic_DNA"/>
</dbReference>
<gene>
    <name evidence="2" type="ORF">OSTLU_86220</name>
</gene>